<feature type="region of interest" description="Disordered" evidence="1">
    <location>
        <begin position="327"/>
        <end position="403"/>
    </location>
</feature>
<dbReference type="EMBL" id="CAMXCT030003651">
    <property type="protein sequence ID" value="CAL4792884.1"/>
    <property type="molecule type" value="Genomic_DNA"/>
</dbReference>
<dbReference type="EMBL" id="CAMXCT020003651">
    <property type="protein sequence ID" value="CAL1158947.1"/>
    <property type="molecule type" value="Genomic_DNA"/>
</dbReference>
<accession>A0A9P1D9D7</accession>
<evidence type="ECO:0000256" key="1">
    <source>
        <dbReference type="SAM" id="MobiDB-lite"/>
    </source>
</evidence>
<feature type="compositionally biased region" description="Polar residues" evidence="1">
    <location>
        <begin position="58"/>
        <end position="68"/>
    </location>
</feature>
<feature type="compositionally biased region" description="Basic residues" evidence="1">
    <location>
        <begin position="365"/>
        <end position="376"/>
    </location>
</feature>
<organism evidence="2">
    <name type="scientific">Cladocopium goreaui</name>
    <dbReference type="NCBI Taxonomy" id="2562237"/>
    <lineage>
        <taxon>Eukaryota</taxon>
        <taxon>Sar</taxon>
        <taxon>Alveolata</taxon>
        <taxon>Dinophyceae</taxon>
        <taxon>Suessiales</taxon>
        <taxon>Symbiodiniaceae</taxon>
        <taxon>Cladocopium</taxon>
    </lineage>
</organism>
<protein>
    <submittedName>
        <fullName evidence="2">Uncharacterized protein</fullName>
    </submittedName>
</protein>
<feature type="region of interest" description="Disordered" evidence="1">
    <location>
        <begin position="209"/>
        <end position="228"/>
    </location>
</feature>
<sequence>MPPGQKDPKEEAPVEEVLRNALKEQDLESALAVASPKAQSAPPGFFKVGNELVPELQDSPSNSSTGSGEDQCDLKTAAGLKALAKQQVGLSFVRAHSEKLFHKGSCCTIKDVELNWKVIIPIMEVTPWVRLSEEVLKDAILTFYSEEKLVPVGVSEEAMQPWAEKMAFAAHKLVRRFRKLFDESPDSSRTEVLHDMKKLCVARKIPKRPAGFDEESSPDRPVASEEDLEQLPKVDWSMVLAKLQAKVDWPMVLEKLKDRQTAKTIAEPMPLDDEISEDEPEPPLLQNCSQLGGVAGGPGCKRPVPTPARSDQWQLPRFVLDSLEEKKAPPPFATTGGAEDQVEDQVEQHEAAAESEILAQDAGAKKPRKSRKKKKQPAALSGEDEAALAPQHQGNPSGAVPVQAGACPEGVAAQKKRTAAAVLSEGGEETYQPKMFSEKRKQFIAAERAAGLSYKDANLKWMSSNERANLLMNVPMAELKKRRFV</sequence>
<reference evidence="2" key="1">
    <citation type="submission" date="2022-10" db="EMBL/GenBank/DDBJ databases">
        <authorList>
            <person name="Chen Y."/>
            <person name="Dougan E. K."/>
            <person name="Chan C."/>
            <person name="Rhodes N."/>
            <person name="Thang M."/>
        </authorList>
    </citation>
    <scope>NUCLEOTIDE SEQUENCE</scope>
</reference>
<comment type="caution">
    <text evidence="2">The sequence shown here is derived from an EMBL/GenBank/DDBJ whole genome shotgun (WGS) entry which is preliminary data.</text>
</comment>
<keyword evidence="4" id="KW-1185">Reference proteome</keyword>
<feature type="region of interest" description="Disordered" evidence="1">
    <location>
        <begin position="29"/>
        <end position="72"/>
    </location>
</feature>
<evidence type="ECO:0000313" key="2">
    <source>
        <dbReference type="EMBL" id="CAI4005572.1"/>
    </source>
</evidence>
<evidence type="ECO:0000313" key="4">
    <source>
        <dbReference type="Proteomes" id="UP001152797"/>
    </source>
</evidence>
<gene>
    <name evidence="2" type="ORF">C1SCF055_LOCUS31282</name>
</gene>
<reference evidence="3 4" key="2">
    <citation type="submission" date="2024-05" db="EMBL/GenBank/DDBJ databases">
        <authorList>
            <person name="Chen Y."/>
            <person name="Shah S."/>
            <person name="Dougan E. K."/>
            <person name="Thang M."/>
            <person name="Chan C."/>
        </authorList>
    </citation>
    <scope>NUCLEOTIDE SEQUENCE [LARGE SCALE GENOMIC DNA]</scope>
</reference>
<proteinExistence type="predicted"/>
<dbReference type="AlphaFoldDB" id="A0A9P1D9D7"/>
<dbReference type="Proteomes" id="UP001152797">
    <property type="component" value="Unassembled WGS sequence"/>
</dbReference>
<dbReference type="EMBL" id="CAMXCT010003651">
    <property type="protein sequence ID" value="CAI4005572.1"/>
    <property type="molecule type" value="Genomic_DNA"/>
</dbReference>
<name>A0A9P1D9D7_9DINO</name>
<evidence type="ECO:0000313" key="3">
    <source>
        <dbReference type="EMBL" id="CAL4792884.1"/>
    </source>
</evidence>